<comment type="catalytic activity">
    <reaction evidence="8 9">
        <text>GTP + H2O = GDP + phosphate + H(+)</text>
        <dbReference type="Rhea" id="RHEA:19669"/>
        <dbReference type="ChEBI" id="CHEBI:15377"/>
        <dbReference type="ChEBI" id="CHEBI:15378"/>
        <dbReference type="ChEBI" id="CHEBI:37565"/>
        <dbReference type="ChEBI" id="CHEBI:43474"/>
        <dbReference type="ChEBI" id="CHEBI:58189"/>
        <dbReference type="EC" id="3.6.5.4"/>
    </reaction>
</comment>
<dbReference type="EC" id="3.6.5.4" evidence="9"/>
<gene>
    <name evidence="9" type="primary">ffh</name>
    <name evidence="12" type="ORF">BROFUL_03032</name>
</gene>
<dbReference type="Pfam" id="PF02978">
    <property type="entry name" value="SRP_SPB"/>
    <property type="match status" value="1"/>
</dbReference>
<feature type="domain" description="SRP54-type proteins GTP-binding" evidence="11">
    <location>
        <begin position="267"/>
        <end position="280"/>
    </location>
</feature>
<dbReference type="CDD" id="cd18539">
    <property type="entry name" value="SRP_G"/>
    <property type="match status" value="1"/>
</dbReference>
<dbReference type="InterPro" id="IPR000897">
    <property type="entry name" value="SRP54_GTPase_dom"/>
</dbReference>
<dbReference type="SUPFAM" id="SSF52540">
    <property type="entry name" value="P-loop containing nucleoside triphosphate hydrolases"/>
    <property type="match status" value="1"/>
</dbReference>
<dbReference type="InterPro" id="IPR004780">
    <property type="entry name" value="SRP"/>
</dbReference>
<evidence type="ECO:0000256" key="3">
    <source>
        <dbReference type="ARBA" id="ARBA00022801"/>
    </source>
</evidence>
<dbReference type="PANTHER" id="PTHR11564">
    <property type="entry name" value="SIGNAL RECOGNITION PARTICLE 54K PROTEIN SRP54"/>
    <property type="match status" value="1"/>
</dbReference>
<comment type="caution">
    <text evidence="12">The sequence shown here is derived from an EMBL/GenBank/DDBJ whole genome shotgun (WGS) entry which is preliminary data.</text>
</comment>
<dbReference type="SUPFAM" id="SSF47446">
    <property type="entry name" value="Signal peptide-binding domain"/>
    <property type="match status" value="1"/>
</dbReference>
<comment type="function">
    <text evidence="9">Involved in targeting and insertion of nascent membrane proteins into the cytoplasmic membrane. Binds to the hydrophobic signal sequence of the ribosome-nascent chain (RNC) as it emerges from the ribosomes. The SRP-RNC complex is then targeted to the cytoplasmic membrane where it interacts with the SRP receptor FtsY.</text>
</comment>
<name>A0A0M2URN7_9BACT</name>
<dbReference type="Proteomes" id="UP000034954">
    <property type="component" value="Unassembled WGS sequence"/>
</dbReference>
<dbReference type="SMART" id="SM00963">
    <property type="entry name" value="SRP54_N"/>
    <property type="match status" value="1"/>
</dbReference>
<dbReference type="GO" id="GO:0003924">
    <property type="term" value="F:GTPase activity"/>
    <property type="evidence" value="ECO:0007669"/>
    <property type="project" value="UniProtKB-UniRule"/>
</dbReference>
<dbReference type="InterPro" id="IPR022941">
    <property type="entry name" value="SRP54"/>
</dbReference>
<dbReference type="PANTHER" id="PTHR11564:SF5">
    <property type="entry name" value="SIGNAL RECOGNITION PARTICLE SUBUNIT SRP54"/>
    <property type="match status" value="1"/>
</dbReference>
<evidence type="ECO:0000256" key="4">
    <source>
        <dbReference type="ARBA" id="ARBA00022884"/>
    </source>
</evidence>
<dbReference type="Gene3D" id="1.10.260.30">
    <property type="entry name" value="Signal recognition particle, SRP54 subunit, M-domain"/>
    <property type="match status" value="1"/>
</dbReference>
<sequence>MFEAIANSLEGVFSKLRGKGRLTESNIKDGLHEVRLALLEADVNYKVVKDFIQHVTERAVGEEVIKSIAPGQQIIKIVHDELIKLMGESDTAIPFQDSEPTTIMLVGLQGSGKTTTAGKLAKTILSKGRKPLLVAADIQRPAAIEQLKILGQQLDVPVYFESAAQPAKICKNAVAHARTNAQDVVIFDTAGRLHIDDELMLELQEIKQNLGPHQIYFVCDSMTGQDAVNSAKEFNTKLGFHGVILTKLDGDTRGGAALSIRAVTGRPIKFVGIGEKLDRLEEFHPDRMASRILGMGDVVSLVERAQQAIDMEEAQKLSRKIQNDTLSLDDFLMQLQQIKKMGPIKEILGMIPGLGNKMDGLNVDEKQLHRVEAIIRSMTTEERASPDMVNGSRRQRVANGSGTTIQDVNQLLKQFRAMKKMIKQFKGNERGLKKMGLLSKGLPFGKGMLQ</sequence>
<dbReference type="InterPro" id="IPR003593">
    <property type="entry name" value="AAA+_ATPase"/>
</dbReference>
<evidence type="ECO:0000256" key="2">
    <source>
        <dbReference type="ARBA" id="ARBA00022741"/>
    </source>
</evidence>
<evidence type="ECO:0000256" key="5">
    <source>
        <dbReference type="ARBA" id="ARBA00023134"/>
    </source>
</evidence>
<dbReference type="InterPro" id="IPR027417">
    <property type="entry name" value="P-loop_NTPase"/>
</dbReference>
<protein>
    <recommendedName>
        <fullName evidence="9">Signal recognition particle protein</fullName>
        <ecNumber evidence="9">3.6.5.4</ecNumber>
    </recommendedName>
    <alternativeName>
        <fullName evidence="9">Fifty-four homolog</fullName>
    </alternativeName>
</protein>
<dbReference type="Gene3D" id="3.40.50.300">
    <property type="entry name" value="P-loop containing nucleotide triphosphate hydrolases"/>
    <property type="match status" value="1"/>
</dbReference>
<feature type="region of interest" description="Disordered" evidence="10">
    <location>
        <begin position="382"/>
        <end position="402"/>
    </location>
</feature>
<dbReference type="GO" id="GO:0006614">
    <property type="term" value="P:SRP-dependent cotranslational protein targeting to membrane"/>
    <property type="evidence" value="ECO:0007669"/>
    <property type="project" value="InterPro"/>
</dbReference>
<keyword evidence="3 9" id="KW-0378">Hydrolase</keyword>
<keyword evidence="5 9" id="KW-0342">GTP-binding</keyword>
<dbReference type="HAMAP" id="MF_00306">
    <property type="entry name" value="SRP54"/>
    <property type="match status" value="1"/>
</dbReference>
<accession>A0A0M2URN7</accession>
<evidence type="ECO:0000256" key="6">
    <source>
        <dbReference type="ARBA" id="ARBA00023135"/>
    </source>
</evidence>
<feature type="binding site" evidence="9">
    <location>
        <begin position="107"/>
        <end position="114"/>
    </location>
    <ligand>
        <name>GTP</name>
        <dbReference type="ChEBI" id="CHEBI:37565"/>
    </ligand>
</feature>
<evidence type="ECO:0000259" key="11">
    <source>
        <dbReference type="PROSITE" id="PS00300"/>
    </source>
</evidence>
<dbReference type="AlphaFoldDB" id="A0A0M2URN7"/>
<keyword evidence="2 9" id="KW-0547">Nucleotide-binding</keyword>
<comment type="domain">
    <text evidence="9">Composed of three domains: the N-terminal N domain, which is responsible for interactions with the ribosome, the central G domain, which binds GTP, and the C-terminal M domain, which binds the RNA and the signal sequence of the RNC.</text>
</comment>
<keyword evidence="4 9" id="KW-0694">RNA-binding</keyword>
<proteinExistence type="inferred from homology"/>
<evidence type="ECO:0000313" key="12">
    <source>
        <dbReference type="EMBL" id="KKO18305.1"/>
    </source>
</evidence>
<dbReference type="InterPro" id="IPR036891">
    <property type="entry name" value="Signal_recog_part_SRP54_M_sf"/>
</dbReference>
<dbReference type="InterPro" id="IPR042101">
    <property type="entry name" value="SRP54_N_sf"/>
</dbReference>
<dbReference type="PATRIC" id="fig|380242.3.peg.3743"/>
<evidence type="ECO:0000256" key="8">
    <source>
        <dbReference type="ARBA" id="ARBA00048027"/>
    </source>
</evidence>
<evidence type="ECO:0000256" key="9">
    <source>
        <dbReference type="HAMAP-Rule" id="MF_00306"/>
    </source>
</evidence>
<comment type="subcellular location">
    <subcellularLocation>
        <location evidence="9">Cytoplasm</location>
    </subcellularLocation>
    <text evidence="9">The SRP-RNC complex is targeted to the cytoplasmic membrane.</text>
</comment>
<evidence type="ECO:0000256" key="1">
    <source>
        <dbReference type="ARBA" id="ARBA00005450"/>
    </source>
</evidence>
<keyword evidence="9" id="KW-0963">Cytoplasm</keyword>
<dbReference type="InterPro" id="IPR004125">
    <property type="entry name" value="Signal_recog_particle_SRP54_M"/>
</dbReference>
<comment type="subunit">
    <text evidence="9">Part of the signal recognition particle protein translocation system, which is composed of SRP and FtsY.</text>
</comment>
<evidence type="ECO:0000313" key="13">
    <source>
        <dbReference type="Proteomes" id="UP000034954"/>
    </source>
</evidence>
<keyword evidence="13" id="KW-1185">Reference proteome</keyword>
<dbReference type="EMBL" id="LAQJ01000282">
    <property type="protein sequence ID" value="KKO18305.1"/>
    <property type="molecule type" value="Genomic_DNA"/>
</dbReference>
<keyword evidence="7 9" id="KW-0687">Ribonucleoprotein</keyword>
<organism evidence="12 13">
    <name type="scientific">Candidatus Brocadia fulgida</name>
    <dbReference type="NCBI Taxonomy" id="380242"/>
    <lineage>
        <taxon>Bacteria</taxon>
        <taxon>Pseudomonadati</taxon>
        <taxon>Planctomycetota</taxon>
        <taxon>Candidatus Brocadiia</taxon>
        <taxon>Candidatus Brocadiales</taxon>
        <taxon>Candidatus Brocadiaceae</taxon>
        <taxon>Candidatus Brocadia</taxon>
    </lineage>
</organism>
<dbReference type="GO" id="GO:0008312">
    <property type="term" value="F:7S RNA binding"/>
    <property type="evidence" value="ECO:0007669"/>
    <property type="project" value="InterPro"/>
</dbReference>
<dbReference type="GO" id="GO:0048500">
    <property type="term" value="C:signal recognition particle"/>
    <property type="evidence" value="ECO:0007669"/>
    <property type="project" value="UniProtKB-UniRule"/>
</dbReference>
<feature type="binding site" evidence="9">
    <location>
        <begin position="188"/>
        <end position="192"/>
    </location>
    <ligand>
        <name>GTP</name>
        <dbReference type="ChEBI" id="CHEBI:37565"/>
    </ligand>
</feature>
<dbReference type="PROSITE" id="PS00300">
    <property type="entry name" value="SRP54"/>
    <property type="match status" value="1"/>
</dbReference>
<keyword evidence="6 9" id="KW-0733">Signal recognition particle</keyword>
<dbReference type="GO" id="GO:0005525">
    <property type="term" value="F:GTP binding"/>
    <property type="evidence" value="ECO:0007669"/>
    <property type="project" value="UniProtKB-UniRule"/>
</dbReference>
<dbReference type="SMART" id="SM00382">
    <property type="entry name" value="AAA"/>
    <property type="match status" value="1"/>
</dbReference>
<comment type="similarity">
    <text evidence="1 9">Belongs to the GTP-binding SRP family. SRP54 subfamily.</text>
</comment>
<dbReference type="Pfam" id="PF02881">
    <property type="entry name" value="SRP54_N"/>
    <property type="match status" value="1"/>
</dbReference>
<dbReference type="NCBIfam" id="TIGR00959">
    <property type="entry name" value="ffh"/>
    <property type="match status" value="1"/>
</dbReference>
<dbReference type="SMART" id="SM00962">
    <property type="entry name" value="SRP54"/>
    <property type="match status" value="1"/>
</dbReference>
<feature type="binding site" evidence="9">
    <location>
        <begin position="246"/>
        <end position="249"/>
    </location>
    <ligand>
        <name>GTP</name>
        <dbReference type="ChEBI" id="CHEBI:37565"/>
    </ligand>
</feature>
<dbReference type="InterPro" id="IPR013822">
    <property type="entry name" value="Signal_recog_particl_SRP54_hlx"/>
</dbReference>
<evidence type="ECO:0000256" key="7">
    <source>
        <dbReference type="ARBA" id="ARBA00023274"/>
    </source>
</evidence>
<evidence type="ECO:0000256" key="10">
    <source>
        <dbReference type="SAM" id="MobiDB-lite"/>
    </source>
</evidence>
<dbReference type="Gene3D" id="1.20.120.140">
    <property type="entry name" value="Signal recognition particle SRP54, nucleotide-binding domain"/>
    <property type="match status" value="1"/>
</dbReference>
<dbReference type="Pfam" id="PF00448">
    <property type="entry name" value="SRP54"/>
    <property type="match status" value="1"/>
</dbReference>
<reference evidence="12 13" key="1">
    <citation type="journal article" date="2013" name="BMC Microbiol.">
        <title>Identification of the type II cytochrome c maturation pathway in anammox bacteria by comparative genomics.</title>
        <authorList>
            <person name="Ferousi C."/>
            <person name="Speth D.R."/>
            <person name="Reimann J."/>
            <person name="Op den Camp H.J."/>
            <person name="Allen J.W."/>
            <person name="Keltjens J.T."/>
            <person name="Jetten M.S."/>
        </authorList>
    </citation>
    <scope>NUCLEOTIDE SEQUENCE [LARGE SCALE GENOMIC DNA]</scope>
    <source>
        <strain evidence="12">RU1</strain>
    </source>
</reference>